<comment type="similarity">
    <text evidence="1">Belongs to the beta type-B retroviral polymerase family. HERV class-II K(HML-2) pol subfamily.</text>
</comment>
<dbReference type="GO" id="GO:0003676">
    <property type="term" value="F:nucleic acid binding"/>
    <property type="evidence" value="ECO:0007669"/>
    <property type="project" value="InterPro"/>
</dbReference>
<dbReference type="InterPro" id="IPR001878">
    <property type="entry name" value="Znf_CCHC"/>
</dbReference>
<dbReference type="GO" id="GO:0008270">
    <property type="term" value="F:zinc ion binding"/>
    <property type="evidence" value="ECO:0007669"/>
    <property type="project" value="UniProtKB-KW"/>
</dbReference>
<keyword evidence="3" id="KW-0479">Metal-binding</keyword>
<dbReference type="GO" id="GO:0006508">
    <property type="term" value="P:proteolysis"/>
    <property type="evidence" value="ECO:0007669"/>
    <property type="project" value="InterPro"/>
</dbReference>
<dbReference type="SUPFAM" id="SSF56672">
    <property type="entry name" value="DNA/RNA polymerases"/>
    <property type="match status" value="1"/>
</dbReference>
<keyword evidence="3" id="KW-0863">Zinc-finger</keyword>
<evidence type="ECO:0000259" key="4">
    <source>
        <dbReference type="PROSITE" id="PS50158"/>
    </source>
</evidence>
<dbReference type="GO" id="GO:0004523">
    <property type="term" value="F:RNA-DNA hybrid ribonuclease activity"/>
    <property type="evidence" value="ECO:0007669"/>
    <property type="project" value="UniProtKB-EC"/>
</dbReference>
<dbReference type="Proteomes" id="UP000281406">
    <property type="component" value="Unassembled WGS sequence"/>
</dbReference>
<protein>
    <recommendedName>
        <fullName evidence="2">ribonuclease H</fullName>
        <ecNumber evidence="2">3.1.26.4</ecNumber>
    </recommendedName>
</protein>
<dbReference type="InterPro" id="IPR000477">
    <property type="entry name" value="RT_dom"/>
</dbReference>
<dbReference type="EC" id="3.1.26.4" evidence="2"/>
<dbReference type="InterPro" id="IPR036875">
    <property type="entry name" value="Znf_CCHC_sf"/>
</dbReference>
<name>A0A3N0YSZ6_ANAGA</name>
<dbReference type="PANTHER" id="PTHR24559:SF440">
    <property type="entry name" value="RIBONUCLEASE H"/>
    <property type="match status" value="1"/>
</dbReference>
<dbReference type="PANTHER" id="PTHR24559">
    <property type="entry name" value="TRANSPOSON TY3-I GAG-POL POLYPROTEIN"/>
    <property type="match status" value="1"/>
</dbReference>
<sequence length="560" mass="63561">MFRRSLNMELQAELACKGEDHSFSDYVRLAIKIDNLMRTHRPQSKSTRAMHIPQIAQISESSHANDYASPEPMQLGVTKLSSEERSRRVLQNLCFYCGNAGHRNAGCPLKARRDFADNSRVSADQVSITNAKNLTTIVKITTENDSFEFTALIDSGSALNLIHQDLITTFNIPVQQCDPPIKVNAVNNKPIGSGITQQTQPMKMQVGLFHQETITFYVIDSLFHEIILGYPWLSAHDPVISWQSGEIIHWSQFCFSKCLDNVISKSCLTTSIESPECKPVTIPSCYQDLQEVFSKAKATQLPPHRPWDCAIDLLPNAMPPKSKVYPLSRPESQAMETYIEEALSSGFIRPSTSPAAAGFFFVEKKDGGLRPCIDYRGLNNVTVKFRYPLPLVPAALEQLREAKIYTKLDLRSAYNLIRIREGDEWKTAFLTTRGHYEYQVMPYGMANAPAVFQSFINEIFRDVLNKYVVAYIDDILVYSKSEEEHKGHVRSVLTRLLENQLYVKAEKCEFHVQQTAFLGYNVSHQGVEMDKSKITAVTEWPQPTTVKELQRFLGFANFYR</sequence>
<keyword evidence="3" id="KW-0862">Zinc</keyword>
<feature type="domain" description="CCHC-type" evidence="4">
    <location>
        <begin position="94"/>
        <end position="108"/>
    </location>
</feature>
<comment type="caution">
    <text evidence="6">The sequence shown here is derived from an EMBL/GenBank/DDBJ whole genome shotgun (WGS) entry which is preliminary data.</text>
</comment>
<organism evidence="6 7">
    <name type="scientific">Anabarilius grahami</name>
    <name type="common">Kanglang fish</name>
    <name type="synonym">Barilius grahami</name>
    <dbReference type="NCBI Taxonomy" id="495550"/>
    <lineage>
        <taxon>Eukaryota</taxon>
        <taxon>Metazoa</taxon>
        <taxon>Chordata</taxon>
        <taxon>Craniata</taxon>
        <taxon>Vertebrata</taxon>
        <taxon>Euteleostomi</taxon>
        <taxon>Actinopterygii</taxon>
        <taxon>Neopterygii</taxon>
        <taxon>Teleostei</taxon>
        <taxon>Ostariophysi</taxon>
        <taxon>Cypriniformes</taxon>
        <taxon>Xenocyprididae</taxon>
        <taxon>Xenocypridinae</taxon>
        <taxon>Xenocypridinae incertae sedis</taxon>
        <taxon>Anabarilius</taxon>
    </lineage>
</organism>
<dbReference type="EMBL" id="RJVU01028295">
    <property type="protein sequence ID" value="ROL48838.1"/>
    <property type="molecule type" value="Genomic_DNA"/>
</dbReference>
<dbReference type="SUPFAM" id="SSF50630">
    <property type="entry name" value="Acid proteases"/>
    <property type="match status" value="1"/>
</dbReference>
<feature type="domain" description="Reverse transcriptase" evidence="5">
    <location>
        <begin position="343"/>
        <end position="522"/>
    </location>
</feature>
<dbReference type="PROSITE" id="PS50158">
    <property type="entry name" value="ZF_CCHC"/>
    <property type="match status" value="1"/>
</dbReference>
<dbReference type="InterPro" id="IPR021109">
    <property type="entry name" value="Peptidase_aspartic_dom_sf"/>
</dbReference>
<dbReference type="InterPro" id="IPR043502">
    <property type="entry name" value="DNA/RNA_pol_sf"/>
</dbReference>
<dbReference type="CDD" id="cd01647">
    <property type="entry name" value="RT_LTR"/>
    <property type="match status" value="1"/>
</dbReference>
<evidence type="ECO:0000313" key="7">
    <source>
        <dbReference type="Proteomes" id="UP000281406"/>
    </source>
</evidence>
<dbReference type="Pfam" id="PF00078">
    <property type="entry name" value="RVT_1"/>
    <property type="match status" value="1"/>
</dbReference>
<accession>A0A3N0YSZ6</accession>
<dbReference type="SUPFAM" id="SSF57756">
    <property type="entry name" value="Retrovirus zinc finger-like domains"/>
    <property type="match status" value="1"/>
</dbReference>
<proteinExistence type="inferred from homology"/>
<gene>
    <name evidence="6" type="ORF">DPX16_23191</name>
</gene>
<dbReference type="Gene3D" id="2.40.70.10">
    <property type="entry name" value="Acid Proteases"/>
    <property type="match status" value="1"/>
</dbReference>
<evidence type="ECO:0000259" key="5">
    <source>
        <dbReference type="PROSITE" id="PS50878"/>
    </source>
</evidence>
<evidence type="ECO:0000256" key="2">
    <source>
        <dbReference type="ARBA" id="ARBA00012180"/>
    </source>
</evidence>
<dbReference type="AlphaFoldDB" id="A0A3N0YSZ6"/>
<dbReference type="InterPro" id="IPR043128">
    <property type="entry name" value="Rev_trsase/Diguanyl_cyclase"/>
</dbReference>
<evidence type="ECO:0000313" key="6">
    <source>
        <dbReference type="EMBL" id="ROL48838.1"/>
    </source>
</evidence>
<dbReference type="InterPro" id="IPR001969">
    <property type="entry name" value="Aspartic_peptidase_AS"/>
</dbReference>
<keyword evidence="7" id="KW-1185">Reference proteome</keyword>
<dbReference type="PROSITE" id="PS50878">
    <property type="entry name" value="RT_POL"/>
    <property type="match status" value="1"/>
</dbReference>
<reference evidence="6 7" key="1">
    <citation type="submission" date="2018-10" db="EMBL/GenBank/DDBJ databases">
        <title>Genome assembly for a Yunnan-Guizhou Plateau 3E fish, Anabarilius grahami (Regan), and its evolutionary and genetic applications.</title>
        <authorList>
            <person name="Jiang W."/>
        </authorList>
    </citation>
    <scope>NUCLEOTIDE SEQUENCE [LARGE SCALE GENOMIC DNA]</scope>
    <source>
        <strain evidence="6">AG-KIZ</strain>
        <tissue evidence="6">Muscle</tissue>
    </source>
</reference>
<dbReference type="CDD" id="cd00303">
    <property type="entry name" value="retropepsin_like"/>
    <property type="match status" value="1"/>
</dbReference>
<dbReference type="GO" id="GO:0004190">
    <property type="term" value="F:aspartic-type endopeptidase activity"/>
    <property type="evidence" value="ECO:0007669"/>
    <property type="project" value="InterPro"/>
</dbReference>
<dbReference type="PROSITE" id="PS00141">
    <property type="entry name" value="ASP_PROTEASE"/>
    <property type="match status" value="1"/>
</dbReference>
<dbReference type="Gene3D" id="3.30.70.270">
    <property type="match status" value="2"/>
</dbReference>
<evidence type="ECO:0000256" key="3">
    <source>
        <dbReference type="PROSITE-ProRule" id="PRU00047"/>
    </source>
</evidence>
<dbReference type="OrthoDB" id="8052860at2759"/>
<evidence type="ECO:0000256" key="1">
    <source>
        <dbReference type="ARBA" id="ARBA00010879"/>
    </source>
</evidence>
<dbReference type="Gene3D" id="3.10.10.10">
    <property type="entry name" value="HIV Type 1 Reverse Transcriptase, subunit A, domain 1"/>
    <property type="match status" value="1"/>
</dbReference>
<dbReference type="Pfam" id="PF13650">
    <property type="entry name" value="Asp_protease_2"/>
    <property type="match status" value="1"/>
</dbReference>
<dbReference type="InterPro" id="IPR053134">
    <property type="entry name" value="RNA-dir_DNA_polymerase"/>
</dbReference>